<evidence type="ECO:0000313" key="2">
    <source>
        <dbReference type="Proteomes" id="UP000467700"/>
    </source>
</evidence>
<organism evidence="1 2">
    <name type="scientific">Cyclocybe aegerita</name>
    <name type="common">Black poplar mushroom</name>
    <name type="synonym">Agrocybe aegerita</name>
    <dbReference type="NCBI Taxonomy" id="1973307"/>
    <lineage>
        <taxon>Eukaryota</taxon>
        <taxon>Fungi</taxon>
        <taxon>Dikarya</taxon>
        <taxon>Basidiomycota</taxon>
        <taxon>Agaricomycotina</taxon>
        <taxon>Agaricomycetes</taxon>
        <taxon>Agaricomycetidae</taxon>
        <taxon>Agaricales</taxon>
        <taxon>Agaricineae</taxon>
        <taxon>Bolbitiaceae</taxon>
        <taxon>Cyclocybe</taxon>
    </lineage>
</organism>
<protein>
    <submittedName>
        <fullName evidence="1">Uncharacterized protein</fullName>
    </submittedName>
</protein>
<accession>A0A8S0X2M6</accession>
<dbReference type="EMBL" id="CACVBS010000115">
    <property type="protein sequence ID" value="CAA7271837.1"/>
    <property type="molecule type" value="Genomic_DNA"/>
</dbReference>
<sequence>MSDAKDVSIWIGKADNSKSIVFWALDHSSIPLPKRLLLVNVHLEHLGLAGHFMVTESHRAQWSYLFQPWLGYVPKFDMFVGPIWGRFSSSRSTLSESISHTCSDQ</sequence>
<evidence type="ECO:0000313" key="1">
    <source>
        <dbReference type="EMBL" id="CAA7271837.1"/>
    </source>
</evidence>
<name>A0A8S0X2M6_CYCAE</name>
<dbReference type="AlphaFoldDB" id="A0A8S0X2M6"/>
<gene>
    <name evidence="1" type="ORF">AAE3_LOCUS14079</name>
</gene>
<dbReference type="Proteomes" id="UP000467700">
    <property type="component" value="Unassembled WGS sequence"/>
</dbReference>
<keyword evidence="2" id="KW-1185">Reference proteome</keyword>
<comment type="caution">
    <text evidence="1">The sequence shown here is derived from an EMBL/GenBank/DDBJ whole genome shotgun (WGS) entry which is preliminary data.</text>
</comment>
<proteinExistence type="predicted"/>
<reference evidence="1 2" key="1">
    <citation type="submission" date="2020-01" db="EMBL/GenBank/DDBJ databases">
        <authorList>
            <person name="Gupta K D."/>
        </authorList>
    </citation>
    <scope>NUCLEOTIDE SEQUENCE [LARGE SCALE GENOMIC DNA]</scope>
</reference>